<dbReference type="InterPro" id="IPR029787">
    <property type="entry name" value="Nucleotide_cyclase"/>
</dbReference>
<evidence type="ECO:0000313" key="4">
    <source>
        <dbReference type="Proteomes" id="UP000287766"/>
    </source>
</evidence>
<dbReference type="GO" id="GO:0035556">
    <property type="term" value="P:intracellular signal transduction"/>
    <property type="evidence" value="ECO:0007669"/>
    <property type="project" value="InterPro"/>
</dbReference>
<evidence type="ECO:0000256" key="1">
    <source>
        <dbReference type="SAM" id="Phobius"/>
    </source>
</evidence>
<protein>
    <submittedName>
        <fullName evidence="3">Adenylate/guanylate cyclase domain-containing protein</fullName>
    </submittedName>
</protein>
<dbReference type="RefSeq" id="WP_169930476.1">
    <property type="nucleotide sequence ID" value="NZ_PIPR01000001.1"/>
</dbReference>
<dbReference type="EMBL" id="PIPR01000001">
    <property type="protein sequence ID" value="RUO41744.1"/>
    <property type="molecule type" value="Genomic_DNA"/>
</dbReference>
<reference evidence="4" key="1">
    <citation type="journal article" date="2018" name="Front. Microbiol.">
        <title>Genome-Based Analysis Reveals the Taxonomy and Diversity of the Family Idiomarinaceae.</title>
        <authorList>
            <person name="Liu Y."/>
            <person name="Lai Q."/>
            <person name="Shao Z."/>
        </authorList>
    </citation>
    <scope>NUCLEOTIDE SEQUENCE [LARGE SCALE GENOMIC DNA]</scope>
    <source>
        <strain evidence="4">KYW314</strain>
    </source>
</reference>
<name>A0A7Z6ZUN2_9GAMM</name>
<accession>A0A7Z6ZUN2</accession>
<feature type="transmembrane region" description="Helical" evidence="1">
    <location>
        <begin position="411"/>
        <end position="432"/>
    </location>
</feature>
<feature type="transmembrane region" description="Helical" evidence="1">
    <location>
        <begin position="386"/>
        <end position="405"/>
    </location>
</feature>
<dbReference type="GO" id="GO:0006171">
    <property type="term" value="P:cAMP biosynthetic process"/>
    <property type="evidence" value="ECO:0007669"/>
    <property type="project" value="TreeGrafter"/>
</dbReference>
<feature type="domain" description="Guanylate cyclase" evidence="2">
    <location>
        <begin position="477"/>
        <end position="609"/>
    </location>
</feature>
<dbReference type="InterPro" id="IPR001054">
    <property type="entry name" value="A/G_cyclase"/>
</dbReference>
<dbReference type="Gene3D" id="3.30.70.1230">
    <property type="entry name" value="Nucleotide cyclase"/>
    <property type="match status" value="1"/>
</dbReference>
<organism evidence="3 4">
    <name type="scientific">Pseudidiomarina aestuarii</name>
    <dbReference type="NCBI Taxonomy" id="624146"/>
    <lineage>
        <taxon>Bacteria</taxon>
        <taxon>Pseudomonadati</taxon>
        <taxon>Pseudomonadota</taxon>
        <taxon>Gammaproteobacteria</taxon>
        <taxon>Alteromonadales</taxon>
        <taxon>Idiomarinaceae</taxon>
        <taxon>Pseudidiomarina</taxon>
    </lineage>
</organism>
<evidence type="ECO:0000313" key="3">
    <source>
        <dbReference type="EMBL" id="RUO41744.1"/>
    </source>
</evidence>
<comment type="caution">
    <text evidence="3">The sequence shown here is derived from an EMBL/GenBank/DDBJ whole genome shotgun (WGS) entry which is preliminary data.</text>
</comment>
<feature type="transmembrane region" description="Helical" evidence="1">
    <location>
        <begin position="359"/>
        <end position="379"/>
    </location>
</feature>
<gene>
    <name evidence="3" type="ORF">CWE22_06195</name>
</gene>
<sequence>MIRARWFQLVGSLAVVLWLAGEQTGWWPTQLLQRLEWMSYDIRVNQTLSNQAPQEFVLIDIDEASLQAYGQWPWPRQQLATLVEKSFDDYQLQMLGFDLVFAEQEQNLLAAQWQQLQQRIPVLSSEPLPATGDDALARAIASYPVVTGFYFERSDTAAASTGMLPTPLEVIATDASAPLNELPLVRPDRYASNIKVLQESAWAGGFFDNPTVDADGIFRRVPLVQEFNNQLYPSLPLAMVRTLLGQAPVTLDTHFEGGLWQLEGLDMGGFYYPTDPSAAVLVPWYGGLDTFEKVSAAAILRGDPDVAMKLQDRIAILGTSAPGLMDLRATPVANVFPGMEIHASVLAGLLTMNFKSEPGYAVAITFLGLFLLGLILSWLYPRLPAFALVVTSLAVLIVHIGANMFAWSQGLVLPVASGVLLIVLLTGWHLTLNFWRESKAKRQVASQFGMYVPPELVADIVAAPDAQDLTGQEKELTVLFSDIRDFTSFAENIPPAQLTAVMNQLLSPVTRAIHEHRGTIDKYMGDAVMAFWGAPLADPKHSLHAVQAAIAMQRALRRTNQEFMAAGLPELAMGIGIHTGVMNVGNMGSDFRMAYTVLGDNVNLGSRIEGLTKNYGAEILISDDTLQALGDDHDFSIRPVDLVRVKGRETPVMLFEVVLDPEQQATIAQVQFAWQCYRNRDFAEAERAYHSLANDPLGLLFAERCNYYQDNPPLPEWDGVFTHQQK</sequence>
<keyword evidence="1" id="KW-1133">Transmembrane helix</keyword>
<dbReference type="CDD" id="cd07302">
    <property type="entry name" value="CHD"/>
    <property type="match status" value="1"/>
</dbReference>
<dbReference type="SUPFAM" id="SSF55073">
    <property type="entry name" value="Nucleotide cyclase"/>
    <property type="match status" value="1"/>
</dbReference>
<dbReference type="GO" id="GO:0004016">
    <property type="term" value="F:adenylate cyclase activity"/>
    <property type="evidence" value="ECO:0007669"/>
    <property type="project" value="UniProtKB-ARBA"/>
</dbReference>
<dbReference type="Pfam" id="PF05226">
    <property type="entry name" value="CHASE2"/>
    <property type="match status" value="1"/>
</dbReference>
<dbReference type="InterPro" id="IPR050697">
    <property type="entry name" value="Adenylyl/Guanylyl_Cyclase_3/4"/>
</dbReference>
<dbReference type="SMART" id="SM01080">
    <property type="entry name" value="CHASE2"/>
    <property type="match status" value="1"/>
</dbReference>
<dbReference type="Pfam" id="PF00211">
    <property type="entry name" value="Guanylate_cyc"/>
    <property type="match status" value="1"/>
</dbReference>
<keyword evidence="1" id="KW-0812">Transmembrane</keyword>
<proteinExistence type="predicted"/>
<evidence type="ECO:0000259" key="2">
    <source>
        <dbReference type="PROSITE" id="PS50125"/>
    </source>
</evidence>
<dbReference type="PANTHER" id="PTHR43081:SF1">
    <property type="entry name" value="ADENYLATE CYCLASE, TERMINAL-DIFFERENTIATION SPECIFIC"/>
    <property type="match status" value="1"/>
</dbReference>
<dbReference type="PANTHER" id="PTHR43081">
    <property type="entry name" value="ADENYLATE CYCLASE, TERMINAL-DIFFERENTIATION SPECIFIC-RELATED"/>
    <property type="match status" value="1"/>
</dbReference>
<keyword evidence="4" id="KW-1185">Reference proteome</keyword>
<dbReference type="AlphaFoldDB" id="A0A7Z6ZUN2"/>
<dbReference type="PROSITE" id="PS50125">
    <property type="entry name" value="GUANYLATE_CYCLASE_2"/>
    <property type="match status" value="1"/>
</dbReference>
<dbReference type="SMART" id="SM00044">
    <property type="entry name" value="CYCc"/>
    <property type="match status" value="1"/>
</dbReference>
<dbReference type="Proteomes" id="UP000287766">
    <property type="component" value="Unassembled WGS sequence"/>
</dbReference>
<dbReference type="InterPro" id="IPR007890">
    <property type="entry name" value="CHASE2"/>
</dbReference>
<keyword evidence="1" id="KW-0472">Membrane</keyword>